<dbReference type="GO" id="GO:0008843">
    <property type="term" value="F:endochitinase activity"/>
    <property type="evidence" value="ECO:0007669"/>
    <property type="project" value="UniProtKB-EC"/>
</dbReference>
<dbReference type="CDD" id="cd02877">
    <property type="entry name" value="GH18_hevamine_XipI_class_III"/>
    <property type="match status" value="1"/>
</dbReference>
<feature type="transmembrane region" description="Helical" evidence="19">
    <location>
        <begin position="331"/>
        <end position="354"/>
    </location>
</feature>
<dbReference type="Gene3D" id="3.20.20.80">
    <property type="entry name" value="Glycosidases"/>
    <property type="match status" value="1"/>
</dbReference>
<dbReference type="Pfam" id="PF07714">
    <property type="entry name" value="PK_Tyr_Ser-Thr"/>
    <property type="match status" value="1"/>
</dbReference>
<dbReference type="GeneID" id="100837779"/>
<evidence type="ECO:0000256" key="12">
    <source>
        <dbReference type="ARBA" id="ARBA00023024"/>
    </source>
</evidence>
<dbReference type="FunFam" id="3.30.200.20:FF:000178">
    <property type="entry name" value="serine/threonine-protein kinase PBS1-like"/>
    <property type="match status" value="1"/>
</dbReference>
<evidence type="ECO:0000313" key="25">
    <source>
        <dbReference type="Proteomes" id="UP000008810"/>
    </source>
</evidence>
<dbReference type="GO" id="GO:0006032">
    <property type="term" value="P:chitin catabolic process"/>
    <property type="evidence" value="ECO:0007669"/>
    <property type="project" value="UniProtKB-KW"/>
</dbReference>
<dbReference type="InterPro" id="IPR017853">
    <property type="entry name" value="GH"/>
</dbReference>
<keyword evidence="8" id="KW-0547">Nucleotide-binding</keyword>
<dbReference type="GO" id="GO:0004674">
    <property type="term" value="F:protein serine/threonine kinase activity"/>
    <property type="evidence" value="ECO:0007669"/>
    <property type="project" value="UniProtKB-KW"/>
</dbReference>
<evidence type="ECO:0000256" key="18">
    <source>
        <dbReference type="RuleBase" id="RU000489"/>
    </source>
</evidence>
<dbReference type="InterPro" id="IPR001223">
    <property type="entry name" value="Glyco_hydro18_cat"/>
</dbReference>
<reference evidence="23 24" key="1">
    <citation type="journal article" date="2010" name="Nature">
        <title>Genome sequencing and analysis of the model grass Brachypodium distachyon.</title>
        <authorList>
            <consortium name="International Brachypodium Initiative"/>
        </authorList>
    </citation>
    <scope>NUCLEOTIDE SEQUENCE [LARGE SCALE GENOMIC DNA]</scope>
    <source>
        <strain evidence="23">Bd21</strain>
        <strain evidence="24">cv. Bd21</strain>
    </source>
</reference>
<evidence type="ECO:0000259" key="21">
    <source>
        <dbReference type="PROSITE" id="PS50011"/>
    </source>
</evidence>
<accession>A0A2K2DEE5</accession>
<dbReference type="GO" id="GO:0005524">
    <property type="term" value="F:ATP binding"/>
    <property type="evidence" value="ECO:0007669"/>
    <property type="project" value="UniProtKB-KW"/>
</dbReference>
<comment type="subcellular location">
    <subcellularLocation>
        <location evidence="2">Membrane</location>
        <topology evidence="2">Single-pass type I membrane protein</topology>
    </subcellularLocation>
</comment>
<dbReference type="EnsemblPlants" id="PNT72617">
    <property type="protein sequence ID" value="PNT72617"/>
    <property type="gene ID" value="BRADI_2g47067v3"/>
</dbReference>
<feature type="signal peptide" evidence="20">
    <location>
        <begin position="1"/>
        <end position="24"/>
    </location>
</feature>
<evidence type="ECO:0000256" key="4">
    <source>
        <dbReference type="ARBA" id="ARBA00022527"/>
    </source>
</evidence>
<keyword evidence="7 20" id="KW-0732">Signal</keyword>
<dbReference type="GO" id="GO:0000272">
    <property type="term" value="P:polysaccharide catabolic process"/>
    <property type="evidence" value="ECO:0007669"/>
    <property type="project" value="UniProtKB-KW"/>
</dbReference>
<dbReference type="PROSITE" id="PS51910">
    <property type="entry name" value="GH18_2"/>
    <property type="match status" value="1"/>
</dbReference>
<keyword evidence="15" id="KW-0325">Glycoprotein</keyword>
<sequence>MRGNFCNLTILLLAAASVLPAAAAADAVDIAIYWGQNASEGTLGDTCGTGLYAYVNLAFLSTFGAGRAPVLDLSGHCDAPSGTCAALASDIASCQSAGVKVLLSMGGGLDDAGAPGYNLSSPSDAQRVAAYLWDNFLGGTGESRPLGDAVLDGIDFDMEAPSRYYDDLARNLTWLYKGAATATPTGVEKKNKAYLLTAAPQCPFPDASLGGALGMGLFDHVWVQFYNNPPCQFAADASALQSAWQQWTAALPSATVFLGLPASLDAAGSGFVDADTLVSRVLPLVEGAPNYGGVMLWSRSYDKDSGFSVKLQANLQNRNTGNGTSSYRKRIYTIVGVVAGTVLLLLLLTTCFLCHKKYRSSSPPEEGSTTPPKTEQFQQKLIPQHPQRYTYSDIQRMTKTFAHKLGQGSHGDVYRGSLRDARQITVKVLKNCKGSDKDFVNEVARIGGISHANVAPLLGFCLQGPTRALIYEYMPNGSLESYALNNNEEDSVEENYSLWLYWEKLFDIAVGVAQGLEYLHEGIGDNDVHISVKPRNILLDQELCPKISDVGVANLCLLKESKTSHDVRERDGYDAPESVSRKFGAVSSKSDVYSYGVMVLEMVRAKRHVKVGADTTSKYFAQWLYEHLDQFCNSISDINGDTRDLVRKMIIVGLWCVQAAPMSRPSMSRVIEMLESSSTDLELPRRIS</sequence>
<dbReference type="AlphaFoldDB" id="A0A2K2DEE5"/>
<dbReference type="GO" id="GO:0016020">
    <property type="term" value="C:membrane"/>
    <property type="evidence" value="ECO:0007669"/>
    <property type="project" value="UniProtKB-SubCell"/>
</dbReference>
<keyword evidence="17" id="KW-0119">Carbohydrate metabolism</keyword>
<feature type="chain" id="PRO_5044576633" description="chitinase" evidence="20">
    <location>
        <begin position="25"/>
        <end position="688"/>
    </location>
</feature>
<dbReference type="RefSeq" id="XP_003567011.1">
    <property type="nucleotide sequence ID" value="XM_003566963.3"/>
</dbReference>
<evidence type="ECO:0000256" key="15">
    <source>
        <dbReference type="ARBA" id="ARBA00023180"/>
    </source>
</evidence>
<keyword evidence="6 19" id="KW-0812">Transmembrane</keyword>
<evidence type="ECO:0000256" key="5">
    <source>
        <dbReference type="ARBA" id="ARBA00022679"/>
    </source>
</evidence>
<evidence type="ECO:0000259" key="22">
    <source>
        <dbReference type="PROSITE" id="PS51910"/>
    </source>
</evidence>
<evidence type="ECO:0000256" key="19">
    <source>
        <dbReference type="SAM" id="Phobius"/>
    </source>
</evidence>
<reference evidence="23" key="2">
    <citation type="submission" date="2017-06" db="EMBL/GenBank/DDBJ databases">
        <title>WGS assembly of Brachypodium distachyon.</title>
        <authorList>
            <consortium name="The International Brachypodium Initiative"/>
            <person name="Lucas S."/>
            <person name="Harmon-Smith M."/>
            <person name="Lail K."/>
            <person name="Tice H."/>
            <person name="Grimwood J."/>
            <person name="Bruce D."/>
            <person name="Barry K."/>
            <person name="Shu S."/>
            <person name="Lindquist E."/>
            <person name="Wang M."/>
            <person name="Pitluck S."/>
            <person name="Vogel J.P."/>
            <person name="Garvin D.F."/>
            <person name="Mockler T.C."/>
            <person name="Schmutz J."/>
            <person name="Rokhsar D."/>
            <person name="Bevan M.W."/>
        </authorList>
    </citation>
    <scope>NUCLEOTIDE SEQUENCE</scope>
    <source>
        <strain evidence="23">Bd21</strain>
    </source>
</reference>
<dbReference type="InterPro" id="IPR001245">
    <property type="entry name" value="Ser-Thr/Tyr_kinase_cat_dom"/>
</dbReference>
<dbReference type="Gramene" id="PNT72617">
    <property type="protein sequence ID" value="PNT72617"/>
    <property type="gene ID" value="BRADI_2g47067v3"/>
</dbReference>
<keyword evidence="4" id="KW-0723">Serine/threonine-protein kinase</keyword>
<dbReference type="OrthoDB" id="6020543at2759"/>
<dbReference type="FunFam" id="3.20.20.80:FF:000015">
    <property type="entry name" value="Acidic endochitinase SE2"/>
    <property type="match status" value="1"/>
</dbReference>
<evidence type="ECO:0000256" key="8">
    <source>
        <dbReference type="ARBA" id="ARBA00022741"/>
    </source>
</evidence>
<keyword evidence="17" id="KW-0624">Polysaccharide degradation</keyword>
<dbReference type="PROSITE" id="PS01095">
    <property type="entry name" value="GH18_1"/>
    <property type="match status" value="1"/>
</dbReference>
<dbReference type="GO" id="GO:0005576">
    <property type="term" value="C:extracellular region"/>
    <property type="evidence" value="ECO:0000318"/>
    <property type="project" value="GO_Central"/>
</dbReference>
<evidence type="ECO:0000256" key="3">
    <source>
        <dbReference type="ARBA" id="ARBA00012729"/>
    </source>
</evidence>
<dbReference type="STRING" id="15368.A0A2K2DEE5"/>
<evidence type="ECO:0000256" key="7">
    <source>
        <dbReference type="ARBA" id="ARBA00022729"/>
    </source>
</evidence>
<keyword evidence="16 18" id="KW-0326">Glycosidase</keyword>
<dbReference type="Gene3D" id="1.10.510.10">
    <property type="entry name" value="Transferase(Phosphotransferase) domain 1"/>
    <property type="match status" value="1"/>
</dbReference>
<keyword evidence="25" id="KW-1185">Reference proteome</keyword>
<dbReference type="InterPro" id="IPR045874">
    <property type="entry name" value="LRK10/LRL21-25-like"/>
</dbReference>
<dbReference type="InterPro" id="IPR011009">
    <property type="entry name" value="Kinase-like_dom_sf"/>
</dbReference>
<dbReference type="InterPro" id="IPR045321">
    <property type="entry name" value="Cts1-like"/>
</dbReference>
<proteinExistence type="predicted"/>
<feature type="domain" description="GH18" evidence="22">
    <location>
        <begin position="28"/>
        <end position="318"/>
    </location>
</feature>
<dbReference type="SUPFAM" id="SSF56112">
    <property type="entry name" value="Protein kinase-like (PK-like)"/>
    <property type="match status" value="1"/>
</dbReference>
<dbReference type="Pfam" id="PF00704">
    <property type="entry name" value="Glyco_hydro_18"/>
    <property type="match status" value="1"/>
</dbReference>
<dbReference type="InterPro" id="IPR001579">
    <property type="entry name" value="Glyco_hydro_18_chit_AS"/>
</dbReference>
<keyword evidence="11 19" id="KW-1133">Transmembrane helix</keyword>
<dbReference type="InterPro" id="IPR000719">
    <property type="entry name" value="Prot_kinase_dom"/>
</dbReference>
<evidence type="ECO:0000256" key="16">
    <source>
        <dbReference type="ARBA" id="ARBA00023295"/>
    </source>
</evidence>
<dbReference type="SUPFAM" id="SSF51445">
    <property type="entry name" value="(Trans)glycosidases"/>
    <property type="match status" value="1"/>
</dbReference>
<evidence type="ECO:0000256" key="10">
    <source>
        <dbReference type="ARBA" id="ARBA00022840"/>
    </source>
</evidence>
<evidence type="ECO:0000313" key="23">
    <source>
        <dbReference type="EMBL" id="PNT72617.1"/>
    </source>
</evidence>
<evidence type="ECO:0000256" key="17">
    <source>
        <dbReference type="ARBA" id="ARBA00023326"/>
    </source>
</evidence>
<name>A0A2K2DEE5_BRADI</name>
<protein>
    <recommendedName>
        <fullName evidence="3">chitinase</fullName>
        <ecNumber evidence="3">3.2.1.14</ecNumber>
    </recommendedName>
</protein>
<dbReference type="GO" id="GO:0050832">
    <property type="term" value="P:defense response to fungus"/>
    <property type="evidence" value="ECO:0000318"/>
    <property type="project" value="GO_Central"/>
</dbReference>
<evidence type="ECO:0000256" key="1">
    <source>
        <dbReference type="ARBA" id="ARBA00000822"/>
    </source>
</evidence>
<reference evidence="24" key="3">
    <citation type="submission" date="2018-08" db="UniProtKB">
        <authorList>
            <consortium name="EnsemblPlants"/>
        </authorList>
    </citation>
    <scope>IDENTIFICATION</scope>
    <source>
        <strain evidence="24">cv. Bd21</strain>
    </source>
</reference>
<dbReference type="PANTHER" id="PTHR27009">
    <property type="entry name" value="RUST RESISTANCE KINASE LR10-RELATED"/>
    <property type="match status" value="1"/>
</dbReference>
<dbReference type="PROSITE" id="PS50011">
    <property type="entry name" value="PROTEIN_KINASE_DOM"/>
    <property type="match status" value="1"/>
</dbReference>
<keyword evidence="10" id="KW-0067">ATP-binding</keyword>
<evidence type="ECO:0000256" key="2">
    <source>
        <dbReference type="ARBA" id="ARBA00004479"/>
    </source>
</evidence>
<keyword evidence="12" id="KW-0146">Chitin degradation</keyword>
<keyword evidence="14" id="KW-1015">Disulfide bond</keyword>
<evidence type="ECO:0000256" key="20">
    <source>
        <dbReference type="SAM" id="SignalP"/>
    </source>
</evidence>
<evidence type="ECO:0000256" key="6">
    <source>
        <dbReference type="ARBA" id="ARBA00022692"/>
    </source>
</evidence>
<comment type="catalytic activity">
    <reaction evidence="1">
        <text>Random endo-hydrolysis of N-acetyl-beta-D-glucosaminide (1-&gt;4)-beta-linkages in chitin and chitodextrins.</text>
        <dbReference type="EC" id="3.2.1.14"/>
    </reaction>
</comment>
<organism evidence="23">
    <name type="scientific">Brachypodium distachyon</name>
    <name type="common">Purple false brome</name>
    <name type="synonym">Trachynia distachya</name>
    <dbReference type="NCBI Taxonomy" id="15368"/>
    <lineage>
        <taxon>Eukaryota</taxon>
        <taxon>Viridiplantae</taxon>
        <taxon>Streptophyta</taxon>
        <taxon>Embryophyta</taxon>
        <taxon>Tracheophyta</taxon>
        <taxon>Spermatophyta</taxon>
        <taxon>Magnoliopsida</taxon>
        <taxon>Liliopsida</taxon>
        <taxon>Poales</taxon>
        <taxon>Poaceae</taxon>
        <taxon>BOP clade</taxon>
        <taxon>Pooideae</taxon>
        <taxon>Stipodae</taxon>
        <taxon>Brachypodieae</taxon>
        <taxon>Brachypodium</taxon>
    </lineage>
</organism>
<evidence type="ECO:0000313" key="24">
    <source>
        <dbReference type="EnsemblPlants" id="PNT72617"/>
    </source>
</evidence>
<keyword evidence="13 19" id="KW-0472">Membrane</keyword>
<feature type="domain" description="Protein kinase" evidence="21">
    <location>
        <begin position="399"/>
        <end position="681"/>
    </location>
</feature>
<keyword evidence="9 18" id="KW-0378">Hydrolase</keyword>
<evidence type="ECO:0000256" key="11">
    <source>
        <dbReference type="ARBA" id="ARBA00022989"/>
    </source>
</evidence>
<evidence type="ECO:0000256" key="9">
    <source>
        <dbReference type="ARBA" id="ARBA00022801"/>
    </source>
</evidence>
<dbReference type="EC" id="3.2.1.14" evidence="3"/>
<dbReference type="Gene3D" id="3.30.200.20">
    <property type="entry name" value="Phosphorylase Kinase, domain 1"/>
    <property type="match status" value="1"/>
</dbReference>
<keyword evidence="5" id="KW-0808">Transferase</keyword>
<keyword evidence="4" id="KW-0418">Kinase</keyword>
<dbReference type="EMBL" id="CM000881">
    <property type="protein sequence ID" value="PNT72617.1"/>
    <property type="molecule type" value="Genomic_DNA"/>
</dbReference>
<evidence type="ECO:0000256" key="13">
    <source>
        <dbReference type="ARBA" id="ARBA00023136"/>
    </source>
</evidence>
<dbReference type="KEGG" id="bdi:100837779"/>
<evidence type="ECO:0000256" key="14">
    <source>
        <dbReference type="ARBA" id="ARBA00023157"/>
    </source>
</evidence>
<dbReference type="Proteomes" id="UP000008810">
    <property type="component" value="Chromosome 2"/>
</dbReference>
<gene>
    <name evidence="24" type="primary">LOC100837779</name>
    <name evidence="23" type="ORF">BRADI_2g47067v3</name>
</gene>